<feature type="domain" description="Carrier" evidence="5">
    <location>
        <begin position="968"/>
        <end position="1043"/>
    </location>
</feature>
<evidence type="ECO:0000259" key="5">
    <source>
        <dbReference type="PROSITE" id="PS50075"/>
    </source>
</evidence>
<dbReference type="InterPro" id="IPR023213">
    <property type="entry name" value="CAT-like_dom_sf"/>
</dbReference>
<dbReference type="CDD" id="cd19544">
    <property type="entry name" value="E-C_NRPS"/>
    <property type="match status" value="1"/>
</dbReference>
<dbReference type="InterPro" id="IPR020845">
    <property type="entry name" value="AMP-binding_CS"/>
</dbReference>
<sequence length="1550" mass="171841">MTIHTGKPLLYPLSSVQRELWFDQALFPDTPIYNVGGYSFLQGELDLCLFRKAITMVAEENDALRMVLTERDGTPFQSFPDMGEAALTIVDVSDAVDPEKCALTHIRKEHNRAFRIFGEPFFRHTIYKLADKSFIWQYLFYHLAVDGHAMSLVINRIAAHYNALMQGSSLPLRQEYAYREFLLYDALPPEPERLEGHRQYWREKFTPLPEPLFSPSNRQGSTGEVIPGSVHTGYLSRRQYERAEEFARTHSVSLFHFLIGILYLYFTRVEDQDECVMGVPMANRNTPRFRETIGHFVAVIPERFSYGRDISFTELIKAVSGTLRRSYRHQGLPLSEILRHSGALQRGRKRLYDLAFSWEKQDYSFTLGPACAKESASLVHDFQQIPLAIFVLDFSENRDVLMHFAYNQAYFDAPEIELLEGRLLHLIDEVLANPDMKLSALDILPQDEREQLLVGWNATDAPLPEKFLHQMFEAHAAEHPESTALCFQNRRIGYAELNAGANQLAHALIALGIQRDAPVAIALERTPEMIVAMMAVLKAGGCYLPLDPSWPPERLAFMLEDSAAELLLTSELLRERLSLKAVQTLCPGAGNPFVSLKPSGNPDLAISPEQLAYIIYTSGSTGTPKGVAVSHRGVGNMALAQISAFGVKRESRVLLFASFSFDASVSEIATALCSGAELHIPDEEQRIPGLALRHYLEDSAITHITLPPTALALLPKAGLPLLEALVVAGEPCPPALAAFWSKGRRFFNGYGPTEATVCTTIAECRHADISPDRPLPIGRPIANTRLYLLDRNRQPVPTGIAGELYIGGVGLASGYLNRPELTAEKFIPDPFSSRPGERLYKTGDLVRYRTDGNLEFLGRLDHQLKIRGFRIEPGEIESALTAIPSIHSALVDARNDAYGQPALAAWLVAAGTPPSIAGLRADLGRTLPEYMIPTSFIFLEAMPLTVNGKIDRKALPDPEHSVSENSAAPRDPVEEFLVEFWARALSQRSCGIHDNFFDLGGESLIAARLTVLLHDAGGITIPVRWIFEAPTPALLAGRIRDSGSKREPSQPVPENPLLAGTKSITPDLLPLIDLSPDEIDHLVAAAEGGAGNIQDIYPLTPLQEGIYFHSQLQRDGDTWQSCHLFSFDSLERAEAFTGALQAVVDRHDMLRTAFVWGAIHEPVQVVMRHAAVPFTLLDLNREQGPIADQLMHLFSPRSNRLNLAAAPLIRTAVAEDGDRWLMLLSAHHLIMDFTTQKVVFDEITAHLEGDAGRLSPPVPFRNFIPRLCDGNAKGISEPFFRDMLGDITIPTAPFGLLNVNGDGSAIGEAKKELQTDLVLRLRSVARLFSATPAAVCHLAWALLLSRLCGQEDVVFGTVLTGRMQGGEGVDRAVGLFINTLPIRLTCDARPVSEAVRQARHRLLALMRYESASLSMAQQCSAVPSPMPLFTSLLNYRHTRHREQGLFRYEGIEMIMHTEGATNYPFGLSIDDFDEGVSLTAQMDSSIDPDWICTLYLSALELLVRALEEAPDTPIAELELFSPEEKGKITSMMPQKQRAEGLPRSRQSGTL</sequence>
<name>Q0YRD8_9CHLB</name>
<dbReference type="Gene3D" id="3.30.300.30">
    <property type="match status" value="1"/>
</dbReference>
<dbReference type="PROSITE" id="PS50075">
    <property type="entry name" value="CARRIER"/>
    <property type="match status" value="1"/>
</dbReference>
<evidence type="ECO:0000256" key="2">
    <source>
        <dbReference type="ARBA" id="ARBA00022450"/>
    </source>
</evidence>
<dbReference type="EMBL" id="AASE01000011">
    <property type="protein sequence ID" value="EAT58858.1"/>
    <property type="molecule type" value="Genomic_DNA"/>
</dbReference>
<dbReference type="InterPro" id="IPR025110">
    <property type="entry name" value="AMP-bd_C"/>
</dbReference>
<dbReference type="InterPro" id="IPR045851">
    <property type="entry name" value="AMP-bd_C_sf"/>
</dbReference>
<keyword evidence="2" id="KW-0596">Phosphopantetheine</keyword>
<dbReference type="FunFam" id="3.30.300.30:FF:000010">
    <property type="entry name" value="Enterobactin synthetase component F"/>
    <property type="match status" value="1"/>
</dbReference>
<dbReference type="GO" id="GO:0043041">
    <property type="term" value="P:amino acid activation for nonribosomal peptide biosynthetic process"/>
    <property type="evidence" value="ECO:0007669"/>
    <property type="project" value="TreeGrafter"/>
</dbReference>
<dbReference type="InterPro" id="IPR000873">
    <property type="entry name" value="AMP-dep_synth/lig_dom"/>
</dbReference>
<gene>
    <name evidence="6" type="ORF">CferDRAFT_0896</name>
</gene>
<dbReference type="Gene3D" id="3.30.559.30">
    <property type="entry name" value="Nonribosomal peptide synthetase, condensation domain"/>
    <property type="match status" value="2"/>
</dbReference>
<dbReference type="Proteomes" id="UP000004162">
    <property type="component" value="Unassembled WGS sequence"/>
</dbReference>
<dbReference type="Gene3D" id="2.30.38.10">
    <property type="entry name" value="Luciferase, Domain 3"/>
    <property type="match status" value="1"/>
</dbReference>
<dbReference type="InterPro" id="IPR010071">
    <property type="entry name" value="AA_adenyl_dom"/>
</dbReference>
<dbReference type="InterPro" id="IPR006162">
    <property type="entry name" value="Ppantetheine_attach_site"/>
</dbReference>
<dbReference type="Gene3D" id="3.40.50.1820">
    <property type="entry name" value="alpha/beta hydrolase"/>
    <property type="match status" value="1"/>
</dbReference>
<dbReference type="FunFam" id="3.40.50.980:FF:000001">
    <property type="entry name" value="Non-ribosomal peptide synthetase"/>
    <property type="match status" value="1"/>
</dbReference>
<dbReference type="Pfam" id="PF00668">
    <property type="entry name" value="Condensation"/>
    <property type="match status" value="2"/>
</dbReference>
<dbReference type="NCBIfam" id="TIGR01733">
    <property type="entry name" value="AA-adenyl-dom"/>
    <property type="match status" value="1"/>
</dbReference>
<comment type="cofactor">
    <cofactor evidence="1">
        <name>pantetheine 4'-phosphate</name>
        <dbReference type="ChEBI" id="CHEBI:47942"/>
    </cofactor>
</comment>
<dbReference type="GO" id="GO:0031177">
    <property type="term" value="F:phosphopantetheine binding"/>
    <property type="evidence" value="ECO:0007669"/>
    <property type="project" value="TreeGrafter"/>
</dbReference>
<dbReference type="CDD" id="cd17652">
    <property type="entry name" value="A_NRPS_CmdD_like"/>
    <property type="match status" value="1"/>
</dbReference>
<accession>Q0YRD8</accession>
<evidence type="ECO:0000256" key="3">
    <source>
        <dbReference type="ARBA" id="ARBA00022553"/>
    </source>
</evidence>
<dbReference type="PANTHER" id="PTHR45527">
    <property type="entry name" value="NONRIBOSOMAL PEPTIDE SYNTHETASE"/>
    <property type="match status" value="1"/>
</dbReference>
<reference evidence="6 7" key="1">
    <citation type="submission" date="2006-07" db="EMBL/GenBank/DDBJ databases">
        <title>Annotation of the draft genome assembly of Chlorobium ferroxidans DSM 13031.</title>
        <authorList>
            <consortium name="US DOE Joint Genome Institute (JGI-ORNL)"/>
            <person name="Larimer F."/>
            <person name="Land M."/>
            <person name="Hauser L."/>
        </authorList>
    </citation>
    <scope>NUCLEOTIDE SEQUENCE [LARGE SCALE GENOMIC DNA]</scope>
    <source>
        <strain evidence="6 7">DSM 13031</strain>
    </source>
</reference>
<dbReference type="GO" id="GO:0005737">
    <property type="term" value="C:cytoplasm"/>
    <property type="evidence" value="ECO:0007669"/>
    <property type="project" value="TreeGrafter"/>
</dbReference>
<dbReference type="PANTHER" id="PTHR45527:SF1">
    <property type="entry name" value="FATTY ACID SYNTHASE"/>
    <property type="match status" value="1"/>
</dbReference>
<dbReference type="InterPro" id="IPR029058">
    <property type="entry name" value="AB_hydrolase_fold"/>
</dbReference>
<dbReference type="Pfam" id="PF00501">
    <property type="entry name" value="AMP-binding"/>
    <property type="match status" value="1"/>
</dbReference>
<protein>
    <submittedName>
        <fullName evidence="6">Amino acid adenylation</fullName>
    </submittedName>
</protein>
<evidence type="ECO:0000256" key="4">
    <source>
        <dbReference type="SAM" id="MobiDB-lite"/>
    </source>
</evidence>
<dbReference type="InterPro" id="IPR009081">
    <property type="entry name" value="PP-bd_ACP"/>
</dbReference>
<dbReference type="OrthoDB" id="4317020at2"/>
<dbReference type="Gene3D" id="3.30.559.10">
    <property type="entry name" value="Chloramphenicol acetyltransferase-like domain"/>
    <property type="match status" value="2"/>
</dbReference>
<evidence type="ECO:0000313" key="7">
    <source>
        <dbReference type="Proteomes" id="UP000004162"/>
    </source>
</evidence>
<dbReference type="GO" id="GO:0044550">
    <property type="term" value="P:secondary metabolite biosynthetic process"/>
    <property type="evidence" value="ECO:0007669"/>
    <property type="project" value="UniProtKB-ARBA"/>
</dbReference>
<dbReference type="FunFam" id="2.30.38.10:FF:000001">
    <property type="entry name" value="Non-ribosomal peptide synthetase PvdI"/>
    <property type="match status" value="1"/>
</dbReference>
<dbReference type="PROSITE" id="PS00012">
    <property type="entry name" value="PHOSPHOPANTETHEINE"/>
    <property type="match status" value="1"/>
</dbReference>
<keyword evidence="3" id="KW-0597">Phosphoprotein</keyword>
<dbReference type="SUPFAM" id="SSF47336">
    <property type="entry name" value="ACP-like"/>
    <property type="match status" value="1"/>
</dbReference>
<dbReference type="Pfam" id="PF13193">
    <property type="entry name" value="AMP-binding_C"/>
    <property type="match status" value="1"/>
</dbReference>
<feature type="region of interest" description="Disordered" evidence="4">
    <location>
        <begin position="1525"/>
        <end position="1550"/>
    </location>
</feature>
<dbReference type="PROSITE" id="PS00455">
    <property type="entry name" value="AMP_BINDING"/>
    <property type="match status" value="1"/>
</dbReference>
<proteinExistence type="predicted"/>
<dbReference type="InterPro" id="IPR001242">
    <property type="entry name" value="Condensation_dom"/>
</dbReference>
<keyword evidence="7" id="KW-1185">Reference proteome</keyword>
<dbReference type="Gene3D" id="3.40.50.980">
    <property type="match status" value="2"/>
</dbReference>
<reference evidence="6 7" key="2">
    <citation type="submission" date="2006-07" db="EMBL/GenBank/DDBJ databases">
        <title>Sequencing of the draft genome and assembly of Chlorobium ferroxidans DSM 13031.</title>
        <authorList>
            <consortium name="US DOE Joint Genome Institute (JGI-PGF)"/>
            <person name="Copeland A."/>
            <person name="Lucas S."/>
            <person name="Lapidus A."/>
            <person name="Barry K."/>
            <person name="Glavina del Rio T."/>
            <person name="Dalin E."/>
            <person name="Tice H."/>
            <person name="Bruce D."/>
            <person name="Pitluck S."/>
            <person name="Richardson P."/>
        </authorList>
    </citation>
    <scope>NUCLEOTIDE SEQUENCE [LARGE SCALE GENOMIC DNA]</scope>
    <source>
        <strain evidence="6 7">DSM 13031</strain>
    </source>
</reference>
<dbReference type="GO" id="GO:0003824">
    <property type="term" value="F:catalytic activity"/>
    <property type="evidence" value="ECO:0007669"/>
    <property type="project" value="InterPro"/>
</dbReference>
<dbReference type="Pfam" id="PF00550">
    <property type="entry name" value="PP-binding"/>
    <property type="match status" value="1"/>
</dbReference>
<evidence type="ECO:0000256" key="1">
    <source>
        <dbReference type="ARBA" id="ARBA00001957"/>
    </source>
</evidence>
<dbReference type="SUPFAM" id="SSF52777">
    <property type="entry name" value="CoA-dependent acyltransferases"/>
    <property type="match status" value="4"/>
</dbReference>
<organism evidence="6 7">
    <name type="scientific">Chlorobium ferrooxidans DSM 13031</name>
    <dbReference type="NCBI Taxonomy" id="377431"/>
    <lineage>
        <taxon>Bacteria</taxon>
        <taxon>Pseudomonadati</taxon>
        <taxon>Chlorobiota</taxon>
        <taxon>Chlorobiia</taxon>
        <taxon>Chlorobiales</taxon>
        <taxon>Chlorobiaceae</taxon>
        <taxon>Chlorobium/Pelodictyon group</taxon>
        <taxon>Chlorobium</taxon>
    </lineage>
</organism>
<dbReference type="FunFam" id="3.40.50.12780:FF:000012">
    <property type="entry name" value="Non-ribosomal peptide synthetase"/>
    <property type="match status" value="1"/>
</dbReference>
<dbReference type="SUPFAM" id="SSF56801">
    <property type="entry name" value="Acetyl-CoA synthetase-like"/>
    <property type="match status" value="1"/>
</dbReference>
<dbReference type="RefSeq" id="WP_006366483.1">
    <property type="nucleotide sequence ID" value="NZ_AASE01000011.1"/>
</dbReference>
<dbReference type="InterPro" id="IPR036736">
    <property type="entry name" value="ACP-like_sf"/>
</dbReference>
<comment type="caution">
    <text evidence="6">The sequence shown here is derived from an EMBL/GenBank/DDBJ whole genome shotgun (WGS) entry which is preliminary data.</text>
</comment>
<evidence type="ECO:0000313" key="6">
    <source>
        <dbReference type="EMBL" id="EAT58858.1"/>
    </source>
</evidence>